<evidence type="ECO:0000256" key="4">
    <source>
        <dbReference type="ARBA" id="ARBA00023163"/>
    </source>
</evidence>
<dbReference type="InterPro" id="IPR007627">
    <property type="entry name" value="RNA_pol_sigma70_r2"/>
</dbReference>
<organism evidence="7 8">
    <name type="scientific">Sphingobacterium olei</name>
    <dbReference type="NCBI Taxonomy" id="2571155"/>
    <lineage>
        <taxon>Bacteria</taxon>
        <taxon>Pseudomonadati</taxon>
        <taxon>Bacteroidota</taxon>
        <taxon>Sphingobacteriia</taxon>
        <taxon>Sphingobacteriales</taxon>
        <taxon>Sphingobacteriaceae</taxon>
        <taxon>Sphingobacterium</taxon>
    </lineage>
</organism>
<evidence type="ECO:0000259" key="5">
    <source>
        <dbReference type="Pfam" id="PF04542"/>
    </source>
</evidence>
<dbReference type="InterPro" id="IPR036388">
    <property type="entry name" value="WH-like_DNA-bd_sf"/>
</dbReference>
<dbReference type="AlphaFoldDB" id="A0A4U0P6F7"/>
<dbReference type="InterPro" id="IPR013249">
    <property type="entry name" value="RNA_pol_sigma70_r4_t2"/>
</dbReference>
<dbReference type="NCBIfam" id="TIGR02937">
    <property type="entry name" value="sigma70-ECF"/>
    <property type="match status" value="1"/>
</dbReference>
<dbReference type="PANTHER" id="PTHR43133:SF46">
    <property type="entry name" value="RNA POLYMERASE SIGMA-70 FACTOR ECF SUBFAMILY"/>
    <property type="match status" value="1"/>
</dbReference>
<feature type="domain" description="RNA polymerase sigma factor 70 region 4 type 2" evidence="6">
    <location>
        <begin position="120"/>
        <end position="164"/>
    </location>
</feature>
<protein>
    <submittedName>
        <fullName evidence="7">RNA polymerase sigma-70 factor</fullName>
    </submittedName>
</protein>
<keyword evidence="8" id="KW-1185">Reference proteome</keyword>
<keyword evidence="2" id="KW-0805">Transcription regulation</keyword>
<evidence type="ECO:0000256" key="3">
    <source>
        <dbReference type="ARBA" id="ARBA00023082"/>
    </source>
</evidence>
<dbReference type="InterPro" id="IPR013325">
    <property type="entry name" value="RNA_pol_sigma_r2"/>
</dbReference>
<evidence type="ECO:0000256" key="1">
    <source>
        <dbReference type="ARBA" id="ARBA00010641"/>
    </source>
</evidence>
<name>A0A4U0P6F7_9SPHI</name>
<evidence type="ECO:0000313" key="8">
    <source>
        <dbReference type="Proteomes" id="UP000306808"/>
    </source>
</evidence>
<gene>
    <name evidence="7" type="ORF">FAZ15_01725</name>
</gene>
<sequence length="190" mass="22235">MSYGVFNEKQLLAQLQKGSEHAFVELFHVYSPILSSFLANYHLDQEDVSDSVQQTFLKIWEHKDKIDLNSSFKNYIITIAKNDIYNKIKKNVVAEKYRDYTYQHSSPSTLHVSRELEEVLSKILESFPEKRRKVFEMSRIQGYSNKQIAEKLGISKSTVENHINHSSSVVKRLLKGMGFWTIILFFFIFS</sequence>
<dbReference type="Gene3D" id="1.10.10.10">
    <property type="entry name" value="Winged helix-like DNA-binding domain superfamily/Winged helix DNA-binding domain"/>
    <property type="match status" value="1"/>
</dbReference>
<dbReference type="InterPro" id="IPR014327">
    <property type="entry name" value="RNA_pol_sigma70_bacteroid"/>
</dbReference>
<dbReference type="RefSeq" id="WP_136899507.1">
    <property type="nucleotide sequence ID" value="NZ_SUME01000001.1"/>
</dbReference>
<dbReference type="OrthoDB" id="663247at2"/>
<dbReference type="Gene3D" id="1.10.1740.10">
    <property type="match status" value="1"/>
</dbReference>
<proteinExistence type="inferred from homology"/>
<keyword evidence="3" id="KW-0731">Sigma factor</keyword>
<reference evidence="7 8" key="1">
    <citation type="submission" date="2019-04" db="EMBL/GenBank/DDBJ databases">
        <title>Sphingobacterium olei sp. nov., isolated from oil-contaminated soil.</title>
        <authorList>
            <person name="Liu B."/>
        </authorList>
    </citation>
    <scope>NUCLEOTIDE SEQUENCE [LARGE SCALE GENOMIC DNA]</scope>
    <source>
        <strain evidence="7 8">HAL-9</strain>
    </source>
</reference>
<dbReference type="NCBIfam" id="TIGR02985">
    <property type="entry name" value="Sig70_bacteroi1"/>
    <property type="match status" value="1"/>
</dbReference>
<dbReference type="InterPro" id="IPR014284">
    <property type="entry name" value="RNA_pol_sigma-70_dom"/>
</dbReference>
<comment type="caution">
    <text evidence="7">The sequence shown here is derived from an EMBL/GenBank/DDBJ whole genome shotgun (WGS) entry which is preliminary data.</text>
</comment>
<dbReference type="SUPFAM" id="SSF88946">
    <property type="entry name" value="Sigma2 domain of RNA polymerase sigma factors"/>
    <property type="match status" value="1"/>
</dbReference>
<evidence type="ECO:0000313" key="7">
    <source>
        <dbReference type="EMBL" id="TJZ63041.1"/>
    </source>
</evidence>
<dbReference type="InterPro" id="IPR013324">
    <property type="entry name" value="RNA_pol_sigma_r3/r4-like"/>
</dbReference>
<dbReference type="Pfam" id="PF08281">
    <property type="entry name" value="Sigma70_r4_2"/>
    <property type="match status" value="1"/>
</dbReference>
<dbReference type="PANTHER" id="PTHR43133">
    <property type="entry name" value="RNA POLYMERASE ECF-TYPE SIGMA FACTO"/>
    <property type="match status" value="1"/>
</dbReference>
<feature type="domain" description="RNA polymerase sigma-70 region 2" evidence="5">
    <location>
        <begin position="26"/>
        <end position="91"/>
    </location>
</feature>
<evidence type="ECO:0000256" key="2">
    <source>
        <dbReference type="ARBA" id="ARBA00023015"/>
    </source>
</evidence>
<dbReference type="Pfam" id="PF04542">
    <property type="entry name" value="Sigma70_r2"/>
    <property type="match status" value="1"/>
</dbReference>
<dbReference type="GO" id="GO:0016987">
    <property type="term" value="F:sigma factor activity"/>
    <property type="evidence" value="ECO:0007669"/>
    <property type="project" value="UniProtKB-KW"/>
</dbReference>
<dbReference type="GO" id="GO:0006352">
    <property type="term" value="P:DNA-templated transcription initiation"/>
    <property type="evidence" value="ECO:0007669"/>
    <property type="project" value="InterPro"/>
</dbReference>
<dbReference type="EMBL" id="SUME01000001">
    <property type="protein sequence ID" value="TJZ63041.1"/>
    <property type="molecule type" value="Genomic_DNA"/>
</dbReference>
<accession>A0A4U0P6F7</accession>
<dbReference type="InterPro" id="IPR039425">
    <property type="entry name" value="RNA_pol_sigma-70-like"/>
</dbReference>
<comment type="similarity">
    <text evidence="1">Belongs to the sigma-70 factor family. ECF subfamily.</text>
</comment>
<dbReference type="GO" id="GO:0003677">
    <property type="term" value="F:DNA binding"/>
    <property type="evidence" value="ECO:0007669"/>
    <property type="project" value="InterPro"/>
</dbReference>
<keyword evidence="4" id="KW-0804">Transcription</keyword>
<evidence type="ECO:0000259" key="6">
    <source>
        <dbReference type="Pfam" id="PF08281"/>
    </source>
</evidence>
<dbReference type="SUPFAM" id="SSF88659">
    <property type="entry name" value="Sigma3 and sigma4 domains of RNA polymerase sigma factors"/>
    <property type="match status" value="1"/>
</dbReference>
<dbReference type="Proteomes" id="UP000306808">
    <property type="component" value="Unassembled WGS sequence"/>
</dbReference>